<dbReference type="PANTHER" id="PTHR42716:SF2">
    <property type="entry name" value="L-ASPARTATE OXIDASE, CHLOROPLASTIC"/>
    <property type="match status" value="1"/>
</dbReference>
<dbReference type="InterPro" id="IPR003953">
    <property type="entry name" value="FAD-dep_OxRdtase_2_FAD-bd"/>
</dbReference>
<keyword evidence="6" id="KW-0662">Pyridine nucleotide biosynthesis</keyword>
<evidence type="ECO:0000256" key="6">
    <source>
        <dbReference type="ARBA" id="ARBA00022642"/>
    </source>
</evidence>
<dbReference type="Pfam" id="PF02910">
    <property type="entry name" value="Succ_DH_flav_C"/>
    <property type="match status" value="1"/>
</dbReference>
<comment type="cofactor">
    <cofactor evidence="1">
        <name>FAD</name>
        <dbReference type="ChEBI" id="CHEBI:57692"/>
    </cofactor>
</comment>
<proteinExistence type="inferred from homology"/>
<comment type="catalytic activity">
    <reaction evidence="9">
        <text>L-aspartate + O2 = iminosuccinate + H2O2</text>
        <dbReference type="Rhea" id="RHEA:25876"/>
        <dbReference type="ChEBI" id="CHEBI:15379"/>
        <dbReference type="ChEBI" id="CHEBI:16240"/>
        <dbReference type="ChEBI" id="CHEBI:29991"/>
        <dbReference type="ChEBI" id="CHEBI:77875"/>
        <dbReference type="EC" id="1.4.3.16"/>
    </reaction>
    <physiologicalReaction direction="left-to-right" evidence="9">
        <dbReference type="Rhea" id="RHEA:25877"/>
    </physiologicalReaction>
</comment>
<dbReference type="Gene3D" id="1.20.58.100">
    <property type="entry name" value="Fumarate reductase/succinate dehydrogenase flavoprotein-like, C-terminal domain"/>
    <property type="match status" value="1"/>
</dbReference>
<dbReference type="PRINTS" id="PR00368">
    <property type="entry name" value="FADPNR"/>
</dbReference>
<evidence type="ECO:0000256" key="10">
    <source>
        <dbReference type="SAM" id="MobiDB-lite"/>
    </source>
</evidence>
<dbReference type="Pfam" id="PF00890">
    <property type="entry name" value="FAD_binding_2"/>
    <property type="match status" value="1"/>
</dbReference>
<evidence type="ECO:0000256" key="4">
    <source>
        <dbReference type="ARBA" id="ARBA00012173"/>
    </source>
</evidence>
<evidence type="ECO:0000256" key="7">
    <source>
        <dbReference type="ARBA" id="ARBA00022827"/>
    </source>
</evidence>
<dbReference type="InterPro" id="IPR015939">
    <property type="entry name" value="Fum_Rdtase/Succ_DH_flav-like_C"/>
</dbReference>
<dbReference type="EC" id="1.4.3.16" evidence="4"/>
<dbReference type="Gene3D" id="3.90.700.10">
    <property type="entry name" value="Succinate dehydrogenase/fumarate reductase flavoprotein, catalytic domain"/>
    <property type="match status" value="1"/>
</dbReference>
<dbReference type="SUPFAM" id="SSF46977">
    <property type="entry name" value="Succinate dehydrogenase/fumarate reductase flavoprotein C-terminal domain"/>
    <property type="match status" value="1"/>
</dbReference>
<feature type="region of interest" description="Disordered" evidence="10">
    <location>
        <begin position="387"/>
        <end position="407"/>
    </location>
</feature>
<dbReference type="InterPro" id="IPR005288">
    <property type="entry name" value="NadB"/>
</dbReference>
<accession>A0A9X2TCY4</accession>
<reference evidence="13" key="1">
    <citation type="submission" date="2022-08" db="EMBL/GenBank/DDBJ databases">
        <title>Genomic Encyclopedia of Type Strains, Phase V (KMG-V): Genome sequencing to study the core and pangenomes of soil and plant-associated prokaryotes.</title>
        <authorList>
            <person name="Whitman W."/>
        </authorList>
    </citation>
    <scope>NUCLEOTIDE SEQUENCE</scope>
    <source>
        <strain evidence="13">0</strain>
    </source>
</reference>
<evidence type="ECO:0000256" key="2">
    <source>
        <dbReference type="ARBA" id="ARBA00004950"/>
    </source>
</evidence>
<sequence length="498" mass="51735">MTHSTTDILVLGSGIAGLSAALGAARDGASVTLATKATQPEGASTWWAQGGIAVARKAPRQFKEDIHTASSGTSDPEALDVLVQNADAAVRDVLIDTLGVDFDTGGDGASFHYGREAAHSEDRILHVDASTGRHIHEPFLSHLAAHDRVEIRGDTAAIDLLERDGDIHGALLKSGDAVRHHYAGATVLATGGIGALYSRSTNPGGATGDGIAMAHRAGAATADMEFVQFHPTVCVADGDPFLVSEAVRGEGAVLRDANGERFMPAVHEDAELAPRDVVARAVEQAHERTGRVVLDVSSFDFAGTFPDLAAMCAEHGVDPSTGIPVVPAEHFLCGGVDVDTHGRASLGRLYAVGECARTGVHGANRLASTSLLEGLVWGLRAGTDAAGATPTDQEVSLSTTAGSPPSDAALDASVERLQRVMDEHVGLRRTPDGLQRALDALHALEADVDAWTDPSARRGVHELRSACTAARLIAEAAKANETSVGCHYMERSDSPPAS</sequence>
<dbReference type="RefSeq" id="WP_251963989.1">
    <property type="nucleotide sequence ID" value="NZ_CALTSL010000019.1"/>
</dbReference>
<evidence type="ECO:0000259" key="11">
    <source>
        <dbReference type="Pfam" id="PF00890"/>
    </source>
</evidence>
<evidence type="ECO:0000256" key="8">
    <source>
        <dbReference type="ARBA" id="ARBA00023002"/>
    </source>
</evidence>
<keyword evidence="7" id="KW-0274">FAD</keyword>
<dbReference type="InterPro" id="IPR027477">
    <property type="entry name" value="Succ_DH/fumarate_Rdtase_cat_sf"/>
</dbReference>
<comment type="pathway">
    <text evidence="2">Cofactor biosynthesis; NAD(+) biosynthesis; iminoaspartate from L-aspartate (oxidase route): step 1/1.</text>
</comment>
<feature type="domain" description="Fumarate reductase/succinate dehydrogenase flavoprotein-like C-terminal" evidence="12">
    <location>
        <begin position="415"/>
        <end position="490"/>
    </location>
</feature>
<feature type="compositionally biased region" description="Polar residues" evidence="10">
    <location>
        <begin position="393"/>
        <end position="403"/>
    </location>
</feature>
<dbReference type="SUPFAM" id="SSF51905">
    <property type="entry name" value="FAD/NAD(P)-binding domain"/>
    <property type="match status" value="1"/>
</dbReference>
<evidence type="ECO:0000256" key="5">
    <source>
        <dbReference type="ARBA" id="ARBA00022630"/>
    </source>
</evidence>
<dbReference type="InterPro" id="IPR037099">
    <property type="entry name" value="Fum_R/Succ_DH_flav-like_C_sf"/>
</dbReference>
<protein>
    <recommendedName>
        <fullName evidence="4">L-aspartate oxidase</fullName>
        <ecNumber evidence="4">1.4.3.16</ecNumber>
    </recommendedName>
</protein>
<dbReference type="FunFam" id="3.90.700.10:FF:000002">
    <property type="entry name" value="L-aspartate oxidase"/>
    <property type="match status" value="1"/>
</dbReference>
<dbReference type="PRINTS" id="PR00411">
    <property type="entry name" value="PNDRDTASEI"/>
</dbReference>
<comment type="similarity">
    <text evidence="3">Belongs to the FAD-dependent oxidoreductase 2 family. NadB subfamily.</text>
</comment>
<dbReference type="AlphaFoldDB" id="A0A9X2TCY4"/>
<evidence type="ECO:0000256" key="3">
    <source>
        <dbReference type="ARBA" id="ARBA00008562"/>
    </source>
</evidence>
<comment type="caution">
    <text evidence="13">The sequence shown here is derived from an EMBL/GenBank/DDBJ whole genome shotgun (WGS) entry which is preliminary data.</text>
</comment>
<evidence type="ECO:0000259" key="12">
    <source>
        <dbReference type="Pfam" id="PF02910"/>
    </source>
</evidence>
<dbReference type="EMBL" id="JANUAU010000001">
    <property type="protein sequence ID" value="MCS3676469.1"/>
    <property type="molecule type" value="Genomic_DNA"/>
</dbReference>
<gene>
    <name evidence="13" type="ORF">GGP71_000365</name>
</gene>
<evidence type="ECO:0000256" key="1">
    <source>
        <dbReference type="ARBA" id="ARBA00001974"/>
    </source>
</evidence>
<name>A0A9X2TCY4_9BACT</name>
<dbReference type="SUPFAM" id="SSF56425">
    <property type="entry name" value="Succinate dehydrogenase/fumarate reductase flavoprotein, catalytic domain"/>
    <property type="match status" value="1"/>
</dbReference>
<dbReference type="Gene3D" id="3.50.50.60">
    <property type="entry name" value="FAD/NAD(P)-binding domain"/>
    <property type="match status" value="1"/>
</dbReference>
<feature type="domain" description="FAD-dependent oxidoreductase 2 FAD-binding" evidence="11">
    <location>
        <begin position="7"/>
        <end position="371"/>
    </location>
</feature>
<organism evidence="13 14">
    <name type="scientific">Salinibacter ruber</name>
    <dbReference type="NCBI Taxonomy" id="146919"/>
    <lineage>
        <taxon>Bacteria</taxon>
        <taxon>Pseudomonadati</taxon>
        <taxon>Rhodothermota</taxon>
        <taxon>Rhodothermia</taxon>
        <taxon>Rhodothermales</taxon>
        <taxon>Salinibacteraceae</taxon>
        <taxon>Salinibacter</taxon>
    </lineage>
</organism>
<dbReference type="GO" id="GO:0009435">
    <property type="term" value="P:NAD+ biosynthetic process"/>
    <property type="evidence" value="ECO:0007669"/>
    <property type="project" value="InterPro"/>
</dbReference>
<dbReference type="PANTHER" id="PTHR42716">
    <property type="entry name" value="L-ASPARTATE OXIDASE"/>
    <property type="match status" value="1"/>
</dbReference>
<evidence type="ECO:0000313" key="13">
    <source>
        <dbReference type="EMBL" id="MCS3676469.1"/>
    </source>
</evidence>
<dbReference type="Proteomes" id="UP001155027">
    <property type="component" value="Unassembled WGS sequence"/>
</dbReference>
<evidence type="ECO:0000256" key="9">
    <source>
        <dbReference type="ARBA" id="ARBA00048305"/>
    </source>
</evidence>
<keyword evidence="5" id="KW-0285">Flavoprotein</keyword>
<dbReference type="InterPro" id="IPR036188">
    <property type="entry name" value="FAD/NAD-bd_sf"/>
</dbReference>
<evidence type="ECO:0000313" key="14">
    <source>
        <dbReference type="Proteomes" id="UP001155027"/>
    </source>
</evidence>
<dbReference type="GO" id="GO:0008734">
    <property type="term" value="F:L-aspartate oxidase activity"/>
    <property type="evidence" value="ECO:0007669"/>
    <property type="project" value="UniProtKB-EC"/>
</dbReference>
<keyword evidence="8 13" id="KW-0560">Oxidoreductase</keyword>